<evidence type="ECO:0000256" key="12">
    <source>
        <dbReference type="ARBA" id="ARBA00023136"/>
    </source>
</evidence>
<feature type="transmembrane region" description="Helical" evidence="14">
    <location>
        <begin position="12"/>
        <end position="37"/>
    </location>
</feature>
<comment type="subcellular location">
    <subcellularLocation>
        <location evidence="14">Cell inner membrane</location>
        <topology evidence="14">Single-pass membrane protein</topology>
    </subcellularLocation>
    <subcellularLocation>
        <location evidence="2">Cell membrane</location>
    </subcellularLocation>
    <subcellularLocation>
        <location evidence="1">Membrane</location>
        <topology evidence="1">Single-pass membrane protein</topology>
    </subcellularLocation>
</comment>
<keyword evidence="10 14" id="KW-0573">Peptidoglycan synthesis</keyword>
<dbReference type="InterPro" id="IPR012338">
    <property type="entry name" value="Beta-lactam/transpept-like"/>
</dbReference>
<dbReference type="Pfam" id="PF00905">
    <property type="entry name" value="Transpeptidase"/>
    <property type="match status" value="1"/>
</dbReference>
<comment type="pathway">
    <text evidence="14">Cell wall biogenesis; peptidoglycan biosynthesis.</text>
</comment>
<gene>
    <name evidence="14 17" type="primary">mrdA</name>
    <name evidence="17" type="ORF">H9847_06825</name>
</gene>
<keyword evidence="13 14" id="KW-0961">Cell wall biogenesis/degradation</keyword>
<evidence type="ECO:0000256" key="10">
    <source>
        <dbReference type="ARBA" id="ARBA00022984"/>
    </source>
</evidence>
<accession>A0A948TH64</accession>
<keyword evidence="8 14" id="KW-0378">Hydrolase</keyword>
<feature type="domain" description="Penicillin-binding protein dimerisation" evidence="16">
    <location>
        <begin position="60"/>
        <end position="237"/>
    </location>
</feature>
<dbReference type="Pfam" id="PF03717">
    <property type="entry name" value="PBP_dimer"/>
    <property type="match status" value="1"/>
</dbReference>
<evidence type="ECO:0000313" key="17">
    <source>
        <dbReference type="EMBL" id="MBU3844563.1"/>
    </source>
</evidence>
<keyword evidence="4 14" id="KW-0997">Cell inner membrane</keyword>
<dbReference type="Gene3D" id="3.30.1390.30">
    <property type="entry name" value="Penicillin-binding protein 2a, domain 3"/>
    <property type="match status" value="1"/>
</dbReference>
<keyword evidence="12 14" id="KW-0472">Membrane</keyword>
<dbReference type="GO" id="GO:0071972">
    <property type="term" value="F:peptidoglycan L,D-transpeptidase activity"/>
    <property type="evidence" value="ECO:0007669"/>
    <property type="project" value="TreeGrafter"/>
</dbReference>
<dbReference type="GO" id="GO:0071555">
    <property type="term" value="P:cell wall organization"/>
    <property type="evidence" value="ECO:0007669"/>
    <property type="project" value="UniProtKB-KW"/>
</dbReference>
<evidence type="ECO:0000256" key="5">
    <source>
        <dbReference type="ARBA" id="ARBA00022645"/>
    </source>
</evidence>
<dbReference type="EC" id="3.4.16.4" evidence="14"/>
<evidence type="ECO:0000256" key="2">
    <source>
        <dbReference type="ARBA" id="ARBA00004236"/>
    </source>
</evidence>
<evidence type="ECO:0000256" key="3">
    <source>
        <dbReference type="ARBA" id="ARBA00022475"/>
    </source>
</evidence>
<sequence>MEVKNSEQEQKIFRLRVIIGCIVVFICFSLLFANLYYLQVISHEDYQTRSNENRIRVLPVVPQRGMIYDRNHVVLAENRPVFHLVVYPNKEIDTKDTIDRLNELLELKLTEEDIQQILKLSRTRQRFSGIEVYDLLTDEQIATFSVNRHHFPNVQISSDLKRFYPFASITTHAIGYVSRINESDIETLTEQGKIDNYEGTSAIGKLGIEKFYEDELHGQTGSREVEVNSHGQILRTLKYNQPTHGKDITLTLDIRLQYYAQELLSTMKGALVAIEPSTGGILAFYSNPSYDPNLFVRGIRSNEYSSLLKHPGRPLINRATQGGYAPASTVKPLLAIMGLNEGLITPTKPFYGGPAFMLPNSTHRFRDWRSWGHGWLDVYRAIELSADTYFYDLAYQAGIDTIHKYLDLYGFGRASGIDIHEESLGINPSPDWKRRRFKQPWHVGDTIPIGIGQGYWTTTLIQLIKAHAMLANHGRFVTPHLMKEVIDPKTTNIVHLFNDPLEGTRLEIKDKSYFDVARAGMYLVVNGPEGTGRRAFAGTKYKAAGKSGTAQLVSIKQGEKYDANALRAEHRDNALFVAFAPYHRPRILVGVILENEGGGSAKAAPLVRKLMDRYFELYPDGYMGEKVPQEMKFGLAGTVKVQ</sequence>
<evidence type="ECO:0000256" key="7">
    <source>
        <dbReference type="ARBA" id="ARBA00022692"/>
    </source>
</evidence>
<dbReference type="SUPFAM" id="SSF56519">
    <property type="entry name" value="Penicillin binding protein dimerisation domain"/>
    <property type="match status" value="1"/>
</dbReference>
<dbReference type="GO" id="GO:0009002">
    <property type="term" value="F:serine-type D-Ala-D-Ala carboxypeptidase activity"/>
    <property type="evidence" value="ECO:0007669"/>
    <property type="project" value="UniProtKB-UniRule"/>
</dbReference>
<dbReference type="Gene3D" id="3.90.1310.10">
    <property type="entry name" value="Penicillin-binding protein 2a (Domain 2)"/>
    <property type="match status" value="1"/>
</dbReference>
<dbReference type="PANTHER" id="PTHR30627">
    <property type="entry name" value="PEPTIDOGLYCAN D,D-TRANSPEPTIDASE"/>
    <property type="match status" value="1"/>
</dbReference>
<dbReference type="Proteomes" id="UP000733611">
    <property type="component" value="Unassembled WGS sequence"/>
</dbReference>
<feature type="domain" description="Penicillin-binding protein transpeptidase" evidence="15">
    <location>
        <begin position="269"/>
        <end position="612"/>
    </location>
</feature>
<dbReference type="InterPro" id="IPR001460">
    <property type="entry name" value="PCN-bd_Tpept"/>
</dbReference>
<dbReference type="AlphaFoldDB" id="A0A948TH64"/>
<evidence type="ECO:0000259" key="16">
    <source>
        <dbReference type="Pfam" id="PF03717"/>
    </source>
</evidence>
<dbReference type="InterPro" id="IPR005311">
    <property type="entry name" value="PBP_dimer"/>
</dbReference>
<dbReference type="InterPro" id="IPR050515">
    <property type="entry name" value="Beta-lactam/transpept"/>
</dbReference>
<keyword evidence="5 14" id="KW-0121">Carboxypeptidase</keyword>
<comment type="caution">
    <text evidence="14">Lacks conserved residue(s) required for the propagation of feature annotation.</text>
</comment>
<dbReference type="NCBIfam" id="TIGR03423">
    <property type="entry name" value="pbp2_mrdA"/>
    <property type="match status" value="1"/>
</dbReference>
<keyword evidence="6 14" id="KW-0645">Protease</keyword>
<evidence type="ECO:0000256" key="6">
    <source>
        <dbReference type="ARBA" id="ARBA00022670"/>
    </source>
</evidence>
<evidence type="ECO:0000313" key="18">
    <source>
        <dbReference type="Proteomes" id="UP000733611"/>
    </source>
</evidence>
<dbReference type="GO" id="GO:0008658">
    <property type="term" value="F:penicillin binding"/>
    <property type="evidence" value="ECO:0007669"/>
    <property type="project" value="UniProtKB-UniRule"/>
</dbReference>
<keyword evidence="7 14" id="KW-0812">Transmembrane</keyword>
<evidence type="ECO:0000256" key="14">
    <source>
        <dbReference type="HAMAP-Rule" id="MF_02081"/>
    </source>
</evidence>
<dbReference type="GO" id="GO:0006508">
    <property type="term" value="P:proteolysis"/>
    <property type="evidence" value="ECO:0007669"/>
    <property type="project" value="UniProtKB-KW"/>
</dbReference>
<keyword evidence="11 14" id="KW-1133">Transmembrane helix</keyword>
<comment type="catalytic activity">
    <reaction evidence="14">
        <text>Preferential cleavage: (Ac)2-L-Lys-D-Ala-|-D-Ala. Also transpeptidation of peptidyl-alanyl moieties that are N-acyl substituents of D-alanine.</text>
        <dbReference type="EC" id="3.4.16.4"/>
    </reaction>
</comment>
<dbReference type="HAMAP" id="MF_02081">
    <property type="entry name" value="MrdA_transpept"/>
    <property type="match status" value="1"/>
</dbReference>
<comment type="caution">
    <text evidence="17">The sequence shown here is derived from an EMBL/GenBank/DDBJ whole genome shotgun (WGS) entry which is preliminary data.</text>
</comment>
<proteinExistence type="inferred from homology"/>
<keyword evidence="9 14" id="KW-0133">Cell shape</keyword>
<dbReference type="EMBL" id="JAHLFE010000137">
    <property type="protein sequence ID" value="MBU3844563.1"/>
    <property type="molecule type" value="Genomic_DNA"/>
</dbReference>
<name>A0A948TH64_9GAMM</name>
<evidence type="ECO:0000256" key="4">
    <source>
        <dbReference type="ARBA" id="ARBA00022519"/>
    </source>
</evidence>
<dbReference type="Gene3D" id="3.40.710.10">
    <property type="entry name" value="DD-peptidase/beta-lactamase superfamily"/>
    <property type="match status" value="1"/>
</dbReference>
<keyword evidence="3 14" id="KW-1003">Cell membrane</keyword>
<comment type="similarity">
    <text evidence="14">Belongs to the transpeptidase family. MrdA subfamily.</text>
</comment>
<organism evidence="17 18">
    <name type="scientific">Candidatus Anaerobiospirillum pullicola</name>
    <dbReference type="NCBI Taxonomy" id="2838451"/>
    <lineage>
        <taxon>Bacteria</taxon>
        <taxon>Pseudomonadati</taxon>
        <taxon>Pseudomonadota</taxon>
        <taxon>Gammaproteobacteria</taxon>
        <taxon>Aeromonadales</taxon>
        <taxon>Succinivibrionaceae</taxon>
        <taxon>Anaerobiospirillum</taxon>
    </lineage>
</organism>
<dbReference type="InterPro" id="IPR036138">
    <property type="entry name" value="PBP_dimer_sf"/>
</dbReference>
<feature type="active site" description="Acyl-ester intermediate" evidence="14">
    <location>
        <position position="328"/>
    </location>
</feature>
<dbReference type="GO" id="GO:0008360">
    <property type="term" value="P:regulation of cell shape"/>
    <property type="evidence" value="ECO:0007669"/>
    <property type="project" value="UniProtKB-KW"/>
</dbReference>
<reference evidence="17" key="1">
    <citation type="journal article" date="2021" name="PeerJ">
        <title>Extensive microbial diversity within the chicken gut microbiome revealed by metagenomics and culture.</title>
        <authorList>
            <person name="Gilroy R."/>
            <person name="Ravi A."/>
            <person name="Getino M."/>
            <person name="Pursley I."/>
            <person name="Horton D.L."/>
            <person name="Alikhan N.F."/>
            <person name="Baker D."/>
            <person name="Gharbi K."/>
            <person name="Hall N."/>
            <person name="Watson M."/>
            <person name="Adriaenssens E.M."/>
            <person name="Foster-Nyarko E."/>
            <person name="Jarju S."/>
            <person name="Secka A."/>
            <person name="Antonio M."/>
            <person name="Oren A."/>
            <person name="Chaudhuri R.R."/>
            <person name="La Ragione R."/>
            <person name="Hildebrand F."/>
            <person name="Pallen M.J."/>
        </authorList>
    </citation>
    <scope>NUCLEOTIDE SEQUENCE</scope>
    <source>
        <strain evidence="17">378</strain>
    </source>
</reference>
<evidence type="ECO:0000256" key="11">
    <source>
        <dbReference type="ARBA" id="ARBA00022989"/>
    </source>
</evidence>
<evidence type="ECO:0000256" key="1">
    <source>
        <dbReference type="ARBA" id="ARBA00004167"/>
    </source>
</evidence>
<evidence type="ECO:0000256" key="13">
    <source>
        <dbReference type="ARBA" id="ARBA00023316"/>
    </source>
</evidence>
<protein>
    <recommendedName>
        <fullName evidence="14">Peptidoglycan D,D-transpeptidase MrdA</fullName>
        <ecNumber evidence="14">3.4.16.4</ecNumber>
    </recommendedName>
    <alternativeName>
        <fullName evidence="14">Penicillin-binding protein 2</fullName>
        <shortName evidence="14">PBP-2</shortName>
    </alternativeName>
</protein>
<dbReference type="PANTHER" id="PTHR30627:SF2">
    <property type="entry name" value="PEPTIDOGLYCAN D,D-TRANSPEPTIDASE MRDA"/>
    <property type="match status" value="1"/>
</dbReference>
<comment type="function">
    <text evidence="14">Catalyzes cross-linking of the peptidoglycan cell wall.</text>
</comment>
<dbReference type="GO" id="GO:0009252">
    <property type="term" value="P:peptidoglycan biosynthetic process"/>
    <property type="evidence" value="ECO:0007669"/>
    <property type="project" value="UniProtKB-UniRule"/>
</dbReference>
<dbReference type="InterPro" id="IPR017790">
    <property type="entry name" value="Penicillin-binding_protein_2"/>
</dbReference>
<dbReference type="SUPFAM" id="SSF56601">
    <property type="entry name" value="beta-lactamase/transpeptidase-like"/>
    <property type="match status" value="1"/>
</dbReference>
<evidence type="ECO:0000256" key="8">
    <source>
        <dbReference type="ARBA" id="ARBA00022801"/>
    </source>
</evidence>
<reference evidence="17" key="2">
    <citation type="submission" date="2021-04" db="EMBL/GenBank/DDBJ databases">
        <authorList>
            <person name="Gilroy R."/>
        </authorList>
    </citation>
    <scope>NUCLEOTIDE SEQUENCE</scope>
    <source>
        <strain evidence="17">378</strain>
    </source>
</reference>
<dbReference type="GO" id="GO:0005886">
    <property type="term" value="C:plasma membrane"/>
    <property type="evidence" value="ECO:0007669"/>
    <property type="project" value="UniProtKB-SubCell"/>
</dbReference>
<evidence type="ECO:0000256" key="9">
    <source>
        <dbReference type="ARBA" id="ARBA00022960"/>
    </source>
</evidence>
<evidence type="ECO:0000259" key="15">
    <source>
        <dbReference type="Pfam" id="PF00905"/>
    </source>
</evidence>